<dbReference type="WBParaSite" id="ES5_v2.g19884.t1">
    <property type="protein sequence ID" value="ES5_v2.g19884.t1"/>
    <property type="gene ID" value="ES5_v2.g19884"/>
</dbReference>
<proteinExistence type="predicted"/>
<accession>A0AC34FR22</accession>
<organism evidence="1 2">
    <name type="scientific">Panagrolaimus sp. ES5</name>
    <dbReference type="NCBI Taxonomy" id="591445"/>
    <lineage>
        <taxon>Eukaryota</taxon>
        <taxon>Metazoa</taxon>
        <taxon>Ecdysozoa</taxon>
        <taxon>Nematoda</taxon>
        <taxon>Chromadorea</taxon>
        <taxon>Rhabditida</taxon>
        <taxon>Tylenchina</taxon>
        <taxon>Panagrolaimomorpha</taxon>
        <taxon>Panagrolaimoidea</taxon>
        <taxon>Panagrolaimidae</taxon>
        <taxon>Panagrolaimus</taxon>
    </lineage>
</organism>
<name>A0AC34FR22_9BILA</name>
<sequence>MSQDNYRKKGNYECYIFGNESVELTFSFDIDVLQQQIKDESSSTTSPTSTPESEFGVIADKSETHASQTQIFENLYAQASLKDVILVASDGTEVYAHRCILAAVSDVFAAIFESKKSEIPVRIEVEFDTKCIEALYDTVTPENVCDIAILAFENNSESLTQKCLQILSKEKSKIDKEKLQSLPPTILVACLTLS</sequence>
<evidence type="ECO:0000313" key="1">
    <source>
        <dbReference type="Proteomes" id="UP000887579"/>
    </source>
</evidence>
<evidence type="ECO:0000313" key="2">
    <source>
        <dbReference type="WBParaSite" id="ES5_v2.g19884.t1"/>
    </source>
</evidence>
<reference evidence="2" key="1">
    <citation type="submission" date="2022-11" db="UniProtKB">
        <authorList>
            <consortium name="WormBaseParasite"/>
        </authorList>
    </citation>
    <scope>IDENTIFICATION</scope>
</reference>
<dbReference type="Proteomes" id="UP000887579">
    <property type="component" value="Unplaced"/>
</dbReference>
<protein>
    <submittedName>
        <fullName evidence="2">BTB domain-containing protein</fullName>
    </submittedName>
</protein>